<proteinExistence type="predicted"/>
<feature type="non-terminal residue" evidence="1">
    <location>
        <position position="1"/>
    </location>
</feature>
<keyword evidence="2" id="KW-1185">Reference proteome</keyword>
<organism evidence="1 2">
    <name type="scientific">Gymnopus androsaceus JB14</name>
    <dbReference type="NCBI Taxonomy" id="1447944"/>
    <lineage>
        <taxon>Eukaryota</taxon>
        <taxon>Fungi</taxon>
        <taxon>Dikarya</taxon>
        <taxon>Basidiomycota</taxon>
        <taxon>Agaricomycotina</taxon>
        <taxon>Agaricomycetes</taxon>
        <taxon>Agaricomycetidae</taxon>
        <taxon>Agaricales</taxon>
        <taxon>Marasmiineae</taxon>
        <taxon>Omphalotaceae</taxon>
        <taxon>Gymnopus</taxon>
    </lineage>
</organism>
<feature type="non-terminal residue" evidence="1">
    <location>
        <position position="187"/>
    </location>
</feature>
<reference evidence="1" key="1">
    <citation type="journal article" date="2019" name="Environ. Microbiol.">
        <title>Fungal ecological strategies reflected in gene transcription - a case study of two litter decomposers.</title>
        <authorList>
            <person name="Barbi F."/>
            <person name="Kohler A."/>
            <person name="Barry K."/>
            <person name="Baskaran P."/>
            <person name="Daum C."/>
            <person name="Fauchery L."/>
            <person name="Ihrmark K."/>
            <person name="Kuo A."/>
            <person name="LaButti K."/>
            <person name="Lipzen A."/>
            <person name="Morin E."/>
            <person name="Grigoriev I.V."/>
            <person name="Henrissat B."/>
            <person name="Lindahl B."/>
            <person name="Martin F."/>
        </authorList>
    </citation>
    <scope>NUCLEOTIDE SEQUENCE</scope>
    <source>
        <strain evidence="1">JB14</strain>
    </source>
</reference>
<protein>
    <submittedName>
        <fullName evidence="1">Uncharacterized protein</fullName>
    </submittedName>
</protein>
<dbReference type="Proteomes" id="UP000799118">
    <property type="component" value="Unassembled WGS sequence"/>
</dbReference>
<dbReference type="OrthoDB" id="2634326at2759"/>
<dbReference type="AlphaFoldDB" id="A0A6A4GY56"/>
<accession>A0A6A4GY56</accession>
<evidence type="ECO:0000313" key="2">
    <source>
        <dbReference type="Proteomes" id="UP000799118"/>
    </source>
</evidence>
<name>A0A6A4GY56_9AGAR</name>
<gene>
    <name evidence="1" type="ORF">BT96DRAFT_797924</name>
</gene>
<sequence>IPAWDAALRSLAHLHNTVPQDPNINRGYSLPPAQLFVSPSSPATRARFFTSWLKLRPIVIHALSTVPLKLVNKKWHDMMDVASGNFAEHTRTKAARNHKEMLDALKATFERTSLTLMQDTFSSTPILWRSEILPDDIIPPIHIAQQICWELYELNFRQELMTLDFELDSSTMVSHERQELLFACWLG</sequence>
<evidence type="ECO:0000313" key="1">
    <source>
        <dbReference type="EMBL" id="KAE9390024.1"/>
    </source>
</evidence>
<dbReference type="EMBL" id="ML769673">
    <property type="protein sequence ID" value="KAE9390024.1"/>
    <property type="molecule type" value="Genomic_DNA"/>
</dbReference>